<dbReference type="GO" id="GO:0005524">
    <property type="term" value="F:ATP binding"/>
    <property type="evidence" value="ECO:0007669"/>
    <property type="project" value="UniProtKB-KW"/>
</dbReference>
<feature type="domain" description="ABC transporter" evidence="4">
    <location>
        <begin position="20"/>
        <end position="96"/>
    </location>
</feature>
<evidence type="ECO:0000256" key="3">
    <source>
        <dbReference type="ARBA" id="ARBA00023136"/>
    </source>
</evidence>
<dbReference type="PANTHER" id="PTHR43875:SF15">
    <property type="entry name" value="TREHALOSE IMPORT ATP-BINDING PROTEIN SUGC"/>
    <property type="match status" value="1"/>
</dbReference>
<reference evidence="5 6" key="1">
    <citation type="submission" date="2015-10" db="EMBL/GenBank/DDBJ databases">
        <title>Resequencing of Lactobacillus plantarum WJL strain genome.</title>
        <authorList>
            <person name="Martino M.E."/>
        </authorList>
    </citation>
    <scope>NUCLEOTIDE SEQUENCE [LARGE SCALE GENOMIC DNA]</scope>
    <source>
        <strain evidence="5 6">WJL</strain>
    </source>
</reference>
<dbReference type="GO" id="GO:0055052">
    <property type="term" value="C:ATP-binding cassette (ABC) transporter complex, substrate-binding subunit-containing"/>
    <property type="evidence" value="ECO:0007669"/>
    <property type="project" value="TreeGrafter"/>
</dbReference>
<dbReference type="GO" id="GO:0016887">
    <property type="term" value="F:ATP hydrolysis activity"/>
    <property type="evidence" value="ECO:0007669"/>
    <property type="project" value="InterPro"/>
</dbReference>
<sequence>MGITLQNITKTYDKAKQPVLNDVNAEIQDGELFVIVGPSGCGKSTLLRMIAGIIPITSGKLAINGQIMNAVPPKDRKLSMVFQSYALYPFLDVAANVAFGLQA</sequence>
<dbReference type="Proteomes" id="UP000050511">
    <property type="component" value="Unassembled WGS sequence"/>
</dbReference>
<proteinExistence type="predicted"/>
<accession>A0A837P369</accession>
<keyword evidence="5" id="KW-0547">Nucleotide-binding</keyword>
<dbReference type="PANTHER" id="PTHR43875">
    <property type="entry name" value="MALTODEXTRIN IMPORT ATP-BINDING PROTEIN MSMX"/>
    <property type="match status" value="1"/>
</dbReference>
<comment type="caution">
    <text evidence="5">The sequence shown here is derived from an EMBL/GenBank/DDBJ whole genome shotgun (WGS) entry which is preliminary data.</text>
</comment>
<organism evidence="5 6">
    <name type="scientific">Lactiplantibacillus plantarum WJL</name>
    <dbReference type="NCBI Taxonomy" id="1350466"/>
    <lineage>
        <taxon>Bacteria</taxon>
        <taxon>Bacillati</taxon>
        <taxon>Bacillota</taxon>
        <taxon>Bacilli</taxon>
        <taxon>Lactobacillales</taxon>
        <taxon>Lactobacillaceae</taxon>
        <taxon>Lactiplantibacillus</taxon>
    </lineage>
</organism>
<keyword evidence="2" id="KW-1278">Translocase</keyword>
<dbReference type="SUPFAM" id="SSF52540">
    <property type="entry name" value="P-loop containing nucleoside triphosphate hydrolases"/>
    <property type="match status" value="1"/>
</dbReference>
<keyword evidence="5" id="KW-0067">ATP-binding</keyword>
<evidence type="ECO:0000256" key="1">
    <source>
        <dbReference type="ARBA" id="ARBA00022475"/>
    </source>
</evidence>
<dbReference type="InterPro" id="IPR003439">
    <property type="entry name" value="ABC_transporter-like_ATP-bd"/>
</dbReference>
<dbReference type="Gene3D" id="3.40.50.300">
    <property type="entry name" value="P-loop containing nucleotide triphosphate hydrolases"/>
    <property type="match status" value="1"/>
</dbReference>
<dbReference type="InterPro" id="IPR047641">
    <property type="entry name" value="ABC_transpr_MalK/UgpC-like"/>
</dbReference>
<evidence type="ECO:0000259" key="4">
    <source>
        <dbReference type="Pfam" id="PF00005"/>
    </source>
</evidence>
<evidence type="ECO:0000313" key="6">
    <source>
        <dbReference type="Proteomes" id="UP000050511"/>
    </source>
</evidence>
<protein>
    <submittedName>
        <fullName evidence="5">Glycerol-3-phosphate ABC transporter ATP-binding protein UgpC</fullName>
    </submittedName>
</protein>
<dbReference type="EMBL" id="LKLZ01000013">
    <property type="protein sequence ID" value="KPN41266.1"/>
    <property type="molecule type" value="Genomic_DNA"/>
</dbReference>
<gene>
    <name evidence="5" type="ORF">WJL_2634</name>
</gene>
<keyword evidence="3" id="KW-0472">Membrane</keyword>
<evidence type="ECO:0000313" key="5">
    <source>
        <dbReference type="EMBL" id="KPN41266.1"/>
    </source>
</evidence>
<keyword evidence="1" id="KW-1003">Cell membrane</keyword>
<dbReference type="Pfam" id="PF00005">
    <property type="entry name" value="ABC_tran"/>
    <property type="match status" value="1"/>
</dbReference>
<evidence type="ECO:0000256" key="2">
    <source>
        <dbReference type="ARBA" id="ARBA00022967"/>
    </source>
</evidence>
<dbReference type="AlphaFoldDB" id="A0A837P369"/>
<dbReference type="InterPro" id="IPR027417">
    <property type="entry name" value="P-loop_NTPase"/>
</dbReference>
<name>A0A837P369_LACPN</name>